<organism evidence="3 4">
    <name type="scientific">Agromyces tropicus</name>
    <dbReference type="NCBI Taxonomy" id="555371"/>
    <lineage>
        <taxon>Bacteria</taxon>
        <taxon>Bacillati</taxon>
        <taxon>Actinomycetota</taxon>
        <taxon>Actinomycetes</taxon>
        <taxon>Micrococcales</taxon>
        <taxon>Microbacteriaceae</taxon>
        <taxon>Agromyces</taxon>
    </lineage>
</organism>
<evidence type="ECO:0000259" key="2">
    <source>
        <dbReference type="Pfam" id="PF04909"/>
    </source>
</evidence>
<evidence type="ECO:0000313" key="3">
    <source>
        <dbReference type="EMBL" id="GAA2025856.1"/>
    </source>
</evidence>
<name>A0ABN2U1W9_9MICO</name>
<dbReference type="EMBL" id="BAAAPW010000001">
    <property type="protein sequence ID" value="GAA2025856.1"/>
    <property type="molecule type" value="Genomic_DNA"/>
</dbReference>
<dbReference type="PANTHER" id="PTHR21240:SF30">
    <property type="entry name" value="AMIDOHYDROLASE-RELATED DOMAIN-CONTAINING PROTEIN-RELATED"/>
    <property type="match status" value="1"/>
</dbReference>
<dbReference type="RefSeq" id="WP_344369366.1">
    <property type="nucleotide sequence ID" value="NZ_BAAAPW010000001.1"/>
</dbReference>
<dbReference type="SUPFAM" id="SSF51556">
    <property type="entry name" value="Metallo-dependent hydrolases"/>
    <property type="match status" value="1"/>
</dbReference>
<dbReference type="InterPro" id="IPR006680">
    <property type="entry name" value="Amidohydro-rel"/>
</dbReference>
<dbReference type="InterPro" id="IPR032466">
    <property type="entry name" value="Metal_Hydrolase"/>
</dbReference>
<gene>
    <name evidence="3" type="ORF">GCM10009819_06170</name>
</gene>
<dbReference type="InterPro" id="IPR032465">
    <property type="entry name" value="ACMSD"/>
</dbReference>
<keyword evidence="1" id="KW-0456">Lyase</keyword>
<feature type="domain" description="Amidohydrolase-related" evidence="2">
    <location>
        <begin position="35"/>
        <end position="317"/>
    </location>
</feature>
<protein>
    <submittedName>
        <fullName evidence="3">Amidohydrolase family protein</fullName>
    </submittedName>
</protein>
<evidence type="ECO:0000256" key="1">
    <source>
        <dbReference type="ARBA" id="ARBA00023239"/>
    </source>
</evidence>
<accession>A0ABN2U1W9</accession>
<comment type="caution">
    <text evidence="3">The sequence shown here is derived from an EMBL/GenBank/DDBJ whole genome shotgun (WGS) entry which is preliminary data.</text>
</comment>
<dbReference type="PANTHER" id="PTHR21240">
    <property type="entry name" value="2-AMINO-3-CARBOXYLMUCONATE-6-SEMIALDEHYDE DECARBOXYLASE"/>
    <property type="match status" value="1"/>
</dbReference>
<dbReference type="Gene3D" id="3.20.20.140">
    <property type="entry name" value="Metal-dependent hydrolases"/>
    <property type="match status" value="1"/>
</dbReference>
<dbReference type="Pfam" id="PF04909">
    <property type="entry name" value="Amidohydro_2"/>
    <property type="match status" value="1"/>
</dbReference>
<sequence>MRVIALEEHMFPRDVIESAGLDFGRRASARIPQLDDLDEGRLQAMDDAGVDVQVLSALAWTVQDLAPAESADVSRTLNERLATAVARHPDRFRAFATLPMSDPLAARDELVRCVEELGFLGAMIHGQTHGVFLDDPSVRPILATAEHLGVPIYLHPAPPPPAVRATYYSGLDADVAECLSTSGWGWHSECAMHVLRMVVAGVFEELPGLELIVGHMGEGLPFHLERIEDMLTPVVKRHSLTVAETLRRNLWLTTSGYDHDAPLQCALSAFGVERILFSVDHPFASSSRATARLRSAPLTEHDRALIAHGNAEALLGIRSPQRRTA</sequence>
<keyword evidence="4" id="KW-1185">Reference proteome</keyword>
<proteinExistence type="predicted"/>
<evidence type="ECO:0000313" key="4">
    <source>
        <dbReference type="Proteomes" id="UP001501196"/>
    </source>
</evidence>
<dbReference type="Proteomes" id="UP001501196">
    <property type="component" value="Unassembled WGS sequence"/>
</dbReference>
<reference evidence="3 4" key="1">
    <citation type="journal article" date="2019" name="Int. J. Syst. Evol. Microbiol.">
        <title>The Global Catalogue of Microorganisms (GCM) 10K type strain sequencing project: providing services to taxonomists for standard genome sequencing and annotation.</title>
        <authorList>
            <consortium name="The Broad Institute Genomics Platform"/>
            <consortium name="The Broad Institute Genome Sequencing Center for Infectious Disease"/>
            <person name="Wu L."/>
            <person name="Ma J."/>
        </authorList>
    </citation>
    <scope>NUCLEOTIDE SEQUENCE [LARGE SCALE GENOMIC DNA]</scope>
    <source>
        <strain evidence="3 4">JCM 15672</strain>
    </source>
</reference>